<dbReference type="Gene3D" id="3.40.850.10">
    <property type="entry name" value="Kinesin motor domain"/>
    <property type="match status" value="1"/>
</dbReference>
<dbReference type="GO" id="GO:0015630">
    <property type="term" value="C:microtubule cytoskeleton"/>
    <property type="evidence" value="ECO:0000318"/>
    <property type="project" value="GO_Central"/>
</dbReference>
<dbReference type="EMBL" id="CH991544">
    <property type="protein sequence ID" value="EDQ91648.1"/>
    <property type="molecule type" value="Genomic_DNA"/>
</dbReference>
<dbReference type="PRINTS" id="PR00380">
    <property type="entry name" value="KINESINHEAVY"/>
</dbReference>
<feature type="binding site" evidence="3">
    <location>
        <begin position="489"/>
        <end position="496"/>
    </location>
    <ligand>
        <name>ATP</name>
        <dbReference type="ChEBI" id="CHEBI:30616"/>
    </ligand>
</feature>
<dbReference type="FunCoup" id="A9URQ7">
    <property type="interactions" value="116"/>
</dbReference>
<dbReference type="InParanoid" id="A9URQ7"/>
<dbReference type="STRING" id="81824.A9URQ7"/>
<dbReference type="GO" id="GO:0007018">
    <property type="term" value="P:microtubule-based movement"/>
    <property type="evidence" value="ECO:0007669"/>
    <property type="project" value="InterPro"/>
</dbReference>
<dbReference type="KEGG" id="mbr:MONBRDRAFT_14574"/>
<accession>A9URQ7</accession>
<keyword evidence="2 3" id="KW-0067">ATP-binding</keyword>
<dbReference type="InterPro" id="IPR036961">
    <property type="entry name" value="Kinesin_motor_dom_sf"/>
</dbReference>
<dbReference type="FunFam" id="3.40.850.10:FF:000113">
    <property type="entry name" value="Kinesin-like protein"/>
    <property type="match status" value="1"/>
</dbReference>
<dbReference type="InterPro" id="IPR027417">
    <property type="entry name" value="P-loop_NTPase"/>
</dbReference>
<reference evidence="7 8" key="1">
    <citation type="journal article" date="2008" name="Nature">
        <title>The genome of the choanoflagellate Monosiga brevicollis and the origin of metazoans.</title>
        <authorList>
            <consortium name="JGI Sequencing"/>
            <person name="King N."/>
            <person name="Westbrook M.J."/>
            <person name="Young S.L."/>
            <person name="Kuo A."/>
            <person name="Abedin M."/>
            <person name="Chapman J."/>
            <person name="Fairclough S."/>
            <person name="Hellsten U."/>
            <person name="Isogai Y."/>
            <person name="Letunic I."/>
            <person name="Marr M."/>
            <person name="Pincus D."/>
            <person name="Putnam N."/>
            <person name="Rokas A."/>
            <person name="Wright K.J."/>
            <person name="Zuzow R."/>
            <person name="Dirks W."/>
            <person name="Good M."/>
            <person name="Goodstein D."/>
            <person name="Lemons D."/>
            <person name="Li W."/>
            <person name="Lyons J.B."/>
            <person name="Morris A."/>
            <person name="Nichols S."/>
            <person name="Richter D.J."/>
            <person name="Salamov A."/>
            <person name="Bork P."/>
            <person name="Lim W.A."/>
            <person name="Manning G."/>
            <person name="Miller W.T."/>
            <person name="McGinnis W."/>
            <person name="Shapiro H."/>
            <person name="Tjian R."/>
            <person name="Grigoriev I.V."/>
            <person name="Rokhsar D."/>
        </authorList>
    </citation>
    <scope>NUCLEOTIDE SEQUENCE [LARGE SCALE GENOMIC DNA]</scope>
    <source>
        <strain evidence="8">MX1 / ATCC 50154</strain>
    </source>
</reference>
<keyword evidence="1 3" id="KW-0547">Nucleotide-binding</keyword>
<dbReference type="OMA" id="RHDMQKC"/>
<dbReference type="eggNOG" id="KOG0239">
    <property type="taxonomic scope" value="Eukaryota"/>
</dbReference>
<dbReference type="GeneID" id="5888717"/>
<dbReference type="GO" id="GO:0005524">
    <property type="term" value="F:ATP binding"/>
    <property type="evidence" value="ECO:0007669"/>
    <property type="project" value="UniProtKB-UniRule"/>
</dbReference>
<dbReference type="InterPro" id="IPR019821">
    <property type="entry name" value="Kinesin_motor_CS"/>
</dbReference>
<dbReference type="InterPro" id="IPR001752">
    <property type="entry name" value="Kinesin_motor_dom"/>
</dbReference>
<protein>
    <recommendedName>
        <fullName evidence="4">Kinesin-like protein</fullName>
    </recommendedName>
</protein>
<feature type="region of interest" description="Disordered" evidence="5">
    <location>
        <begin position="265"/>
        <end position="287"/>
    </location>
</feature>
<proteinExistence type="inferred from homology"/>
<sequence>MTEAKRKASDKADILEVELEGLKEDHAALEQEFKDRVEQLQKEIADLNLRIDPVKLAQAQAASGATSALDNEEIDNLRREAAELRERLRDAQDQNRQAASSSQVPAAAAAAFERKIKDLQSKNEALEQQLRTAKAEATRLAAASAGGAERDAVQAELNSELQAQVTEWQGKAREAETARDALSTKLEETEAQGSRLQKELSALKQSMDEQSAALASASGSADDIKTQLSTARAELAQTKANLQSEQESHVGAKKNLQEARAEIASLKESASKQSDEATSTLRQEREKHAATVQELQAAKAAAVAEAESKAEERMQDMTSRLGNMTKQLAPMKEALTIVAAKYKELRKDTLKLQGEIEPSVKQCKRDLLRTLADIDKQYKEMLRKYRKEMQLRKKLHNELVDLKGNIRVFARIRPIIGEDGKDKAKIKLVTLPSPADDQIVQCNRKGKAEDYEMDHVFSPTSTQEEVFERARDVIVSCIDGYNVCIFAYGQTGSGKTFTMDGPDDNPGLNRRALAHLFEVTAERSADWTYEIEISVLEIYNETINDLLADKRPKGGLAIRHGKDGPQVPDLSRHPVTSAEEVRSFFMSSQKNRKTFATDMNEHSSRSHALLIVYVNGTNLSTGVSTLGKLNLIDLAGSERPEKSGAINDPERLKEATKINQSLSCLGDVINALGTKQKHVPYRNSKLTHLLQDSLGGSAKTVMVVQISPVEKNVDETSNSLKFASRVRAVELGSAKKTKESAEMAALKKRIRELESS</sequence>
<keyword evidence="8" id="KW-1185">Reference proteome</keyword>
<dbReference type="GO" id="GO:0003777">
    <property type="term" value="F:microtubule motor activity"/>
    <property type="evidence" value="ECO:0007669"/>
    <property type="project" value="InterPro"/>
</dbReference>
<dbReference type="RefSeq" id="XP_001742934.1">
    <property type="nucleotide sequence ID" value="XM_001742882.1"/>
</dbReference>
<dbReference type="SMART" id="SM00129">
    <property type="entry name" value="KISc"/>
    <property type="match status" value="1"/>
</dbReference>
<evidence type="ECO:0000256" key="2">
    <source>
        <dbReference type="ARBA" id="ARBA00022840"/>
    </source>
</evidence>
<evidence type="ECO:0000259" key="6">
    <source>
        <dbReference type="PROSITE" id="PS50067"/>
    </source>
</evidence>
<dbReference type="PANTHER" id="PTHR47972:SF28">
    <property type="entry name" value="KINESIN-LIKE PROTEIN KLP-3"/>
    <property type="match status" value="1"/>
</dbReference>
<name>A9URQ7_MONBE</name>
<comment type="similarity">
    <text evidence="3 4">Belongs to the TRAFAC class myosin-kinesin ATPase superfamily. Kinesin family.</text>
</comment>
<evidence type="ECO:0000313" key="8">
    <source>
        <dbReference type="Proteomes" id="UP000001357"/>
    </source>
</evidence>
<organism evidence="7 8">
    <name type="scientific">Monosiga brevicollis</name>
    <name type="common">Choanoflagellate</name>
    <dbReference type="NCBI Taxonomy" id="81824"/>
    <lineage>
        <taxon>Eukaryota</taxon>
        <taxon>Choanoflagellata</taxon>
        <taxon>Craspedida</taxon>
        <taxon>Salpingoecidae</taxon>
        <taxon>Monosiga</taxon>
    </lineage>
</organism>
<keyword evidence="3 4" id="KW-0505">Motor protein</keyword>
<evidence type="ECO:0000256" key="3">
    <source>
        <dbReference type="PROSITE-ProRule" id="PRU00283"/>
    </source>
</evidence>
<evidence type="ECO:0000256" key="5">
    <source>
        <dbReference type="SAM" id="MobiDB-lite"/>
    </source>
</evidence>
<dbReference type="PROSITE" id="PS50067">
    <property type="entry name" value="KINESIN_MOTOR_2"/>
    <property type="match status" value="1"/>
</dbReference>
<dbReference type="GO" id="GO:0005874">
    <property type="term" value="C:microtubule"/>
    <property type="evidence" value="ECO:0007669"/>
    <property type="project" value="UniProtKB-KW"/>
</dbReference>
<dbReference type="PANTHER" id="PTHR47972">
    <property type="entry name" value="KINESIN-LIKE PROTEIN KLP-3"/>
    <property type="match status" value="1"/>
</dbReference>
<dbReference type="GO" id="GO:0007017">
    <property type="term" value="P:microtubule-based process"/>
    <property type="evidence" value="ECO:0000318"/>
    <property type="project" value="GO_Central"/>
</dbReference>
<dbReference type="InterPro" id="IPR027640">
    <property type="entry name" value="Kinesin-like_fam"/>
</dbReference>
<dbReference type="PROSITE" id="PS00411">
    <property type="entry name" value="KINESIN_MOTOR_1"/>
    <property type="match status" value="1"/>
</dbReference>
<keyword evidence="4" id="KW-0493">Microtubule</keyword>
<feature type="domain" description="Kinesin motor" evidence="6">
    <location>
        <begin position="405"/>
        <end position="729"/>
    </location>
</feature>
<gene>
    <name evidence="7" type="ORF">MONBRDRAFT_14574</name>
</gene>
<evidence type="ECO:0000313" key="7">
    <source>
        <dbReference type="EMBL" id="EDQ91648.1"/>
    </source>
</evidence>
<dbReference type="GO" id="GO:0008017">
    <property type="term" value="F:microtubule binding"/>
    <property type="evidence" value="ECO:0000318"/>
    <property type="project" value="GO_Central"/>
</dbReference>
<dbReference type="AlphaFoldDB" id="A9URQ7"/>
<evidence type="ECO:0000256" key="4">
    <source>
        <dbReference type="RuleBase" id="RU000394"/>
    </source>
</evidence>
<dbReference type="SUPFAM" id="SSF52540">
    <property type="entry name" value="P-loop containing nucleoside triphosphate hydrolases"/>
    <property type="match status" value="1"/>
</dbReference>
<dbReference type="Proteomes" id="UP000001357">
    <property type="component" value="Unassembled WGS sequence"/>
</dbReference>
<evidence type="ECO:0000256" key="1">
    <source>
        <dbReference type="ARBA" id="ARBA00022741"/>
    </source>
</evidence>
<dbReference type="Pfam" id="PF00225">
    <property type="entry name" value="Kinesin"/>
    <property type="match status" value="1"/>
</dbReference>